<sequence>MAIFDSTKLINPFENDNARNSTIEDLPKQFVWTKIFGRLISQKNHILLGARGSGKTAIVKMLSHEYLAKLNHPKAKQVIKSRAFIGIYVPMRLSWVGELKSSVWLTDSEQELHFKWRLNASCCASYLNTLRSCIDCYAGDVAQKIITERSIARKISMAW</sequence>
<gene>
    <name evidence="1" type="ORF">GIV53_26580</name>
</gene>
<dbReference type="InterPro" id="IPR056955">
    <property type="entry name" value="ORC-CDC6-like"/>
</dbReference>
<dbReference type="InterPro" id="IPR027417">
    <property type="entry name" value="P-loop_NTPase"/>
</dbReference>
<proteinExistence type="predicted"/>
<feature type="non-terminal residue" evidence="1">
    <location>
        <position position="159"/>
    </location>
</feature>
<comment type="caution">
    <text evidence="1">The sequence shown here is derived from an EMBL/GenBank/DDBJ whole genome shotgun (WGS) entry which is preliminary data.</text>
</comment>
<dbReference type="RefSeq" id="WP_236454533.1">
    <property type="nucleotide sequence ID" value="NZ_WKAE01000575.1"/>
</dbReference>
<name>A0A9Q4A9N3_PSESX</name>
<dbReference type="Proteomes" id="UP000814010">
    <property type="component" value="Unassembled WGS sequence"/>
</dbReference>
<dbReference type="AlphaFoldDB" id="A0A9Q4A9N3"/>
<organism evidence="1 2">
    <name type="scientific">Pseudomonas syringae</name>
    <dbReference type="NCBI Taxonomy" id="317"/>
    <lineage>
        <taxon>Bacteria</taxon>
        <taxon>Pseudomonadati</taxon>
        <taxon>Pseudomonadota</taxon>
        <taxon>Gammaproteobacteria</taxon>
        <taxon>Pseudomonadales</taxon>
        <taxon>Pseudomonadaceae</taxon>
        <taxon>Pseudomonas</taxon>
    </lineage>
</organism>
<evidence type="ECO:0000313" key="1">
    <source>
        <dbReference type="EMBL" id="MCF5632772.1"/>
    </source>
</evidence>
<evidence type="ECO:0000313" key="2">
    <source>
        <dbReference type="Proteomes" id="UP000814010"/>
    </source>
</evidence>
<dbReference type="SUPFAM" id="SSF52540">
    <property type="entry name" value="P-loop containing nucleoside triphosphate hydrolases"/>
    <property type="match status" value="1"/>
</dbReference>
<accession>A0A9Q4A9N3</accession>
<dbReference type="Pfam" id="PF24389">
    <property type="entry name" value="ORC-CDC6-like"/>
    <property type="match status" value="1"/>
</dbReference>
<reference evidence="1" key="1">
    <citation type="submission" date="2019-11" db="EMBL/GenBank/DDBJ databases">
        <title>Epiphytic Pseudomonas syringae from cherry orchards.</title>
        <authorList>
            <person name="Hulin M.T."/>
        </authorList>
    </citation>
    <scope>NUCLEOTIDE SEQUENCE</scope>
    <source>
        <strain evidence="1">PA-2-5E</strain>
    </source>
</reference>
<dbReference type="EMBL" id="WKAE01000575">
    <property type="protein sequence ID" value="MCF5632772.1"/>
    <property type="molecule type" value="Genomic_DNA"/>
</dbReference>
<protein>
    <submittedName>
        <fullName evidence="1">Uncharacterized protein</fullName>
    </submittedName>
</protein>